<accession>A0A067PD81</accession>
<dbReference type="STRING" id="933084.A0A067PD81"/>
<keyword evidence="2" id="KW-1185">Reference proteome</keyword>
<evidence type="ECO:0000313" key="1">
    <source>
        <dbReference type="EMBL" id="KDQ51810.1"/>
    </source>
</evidence>
<dbReference type="OrthoDB" id="3327494at2759"/>
<evidence type="ECO:0000313" key="2">
    <source>
        <dbReference type="Proteomes" id="UP000027265"/>
    </source>
</evidence>
<dbReference type="AlphaFoldDB" id="A0A067PD81"/>
<gene>
    <name evidence="1" type="ORF">JAAARDRAFT_50599</name>
</gene>
<name>A0A067PD81_9AGAM</name>
<proteinExistence type="predicted"/>
<dbReference type="EMBL" id="KL197745">
    <property type="protein sequence ID" value="KDQ51810.1"/>
    <property type="molecule type" value="Genomic_DNA"/>
</dbReference>
<reference evidence="2" key="1">
    <citation type="journal article" date="2014" name="Proc. Natl. Acad. Sci. U.S.A.">
        <title>Extensive sampling of basidiomycete genomes demonstrates inadequacy of the white-rot/brown-rot paradigm for wood decay fungi.</title>
        <authorList>
            <person name="Riley R."/>
            <person name="Salamov A.A."/>
            <person name="Brown D.W."/>
            <person name="Nagy L.G."/>
            <person name="Floudas D."/>
            <person name="Held B.W."/>
            <person name="Levasseur A."/>
            <person name="Lombard V."/>
            <person name="Morin E."/>
            <person name="Otillar R."/>
            <person name="Lindquist E.A."/>
            <person name="Sun H."/>
            <person name="LaButti K.M."/>
            <person name="Schmutz J."/>
            <person name="Jabbour D."/>
            <person name="Luo H."/>
            <person name="Baker S.E."/>
            <person name="Pisabarro A.G."/>
            <person name="Walton J.D."/>
            <person name="Blanchette R.A."/>
            <person name="Henrissat B."/>
            <person name="Martin F."/>
            <person name="Cullen D."/>
            <person name="Hibbett D.S."/>
            <person name="Grigoriev I.V."/>
        </authorList>
    </citation>
    <scope>NUCLEOTIDE SEQUENCE [LARGE SCALE GENOMIC DNA]</scope>
    <source>
        <strain evidence="2">MUCL 33604</strain>
    </source>
</reference>
<protein>
    <submittedName>
        <fullName evidence="1">Uncharacterized protein</fullName>
    </submittedName>
</protein>
<dbReference type="InParanoid" id="A0A067PD81"/>
<organism evidence="1 2">
    <name type="scientific">Jaapia argillacea MUCL 33604</name>
    <dbReference type="NCBI Taxonomy" id="933084"/>
    <lineage>
        <taxon>Eukaryota</taxon>
        <taxon>Fungi</taxon>
        <taxon>Dikarya</taxon>
        <taxon>Basidiomycota</taxon>
        <taxon>Agaricomycotina</taxon>
        <taxon>Agaricomycetes</taxon>
        <taxon>Agaricomycetidae</taxon>
        <taxon>Jaapiales</taxon>
        <taxon>Jaapiaceae</taxon>
        <taxon>Jaapia</taxon>
    </lineage>
</organism>
<dbReference type="HOGENOM" id="CLU_093922_0_0_1"/>
<sequence length="239" mass="27275">MESRAHHPPEAMLCFKTEPLNYGDVCLTYGSIKLPIVKLLNGSRSTVTDCSRQTQRSLEADFTKNKLRPSIIGESRPLDAAADWRPMVWYMATFGDVPPSTLPRLYQHFLLAVNSPHHPGVIHTSPQWESDSRQWVLALGYTPPTCFPESQRFTTTHDVERNSSTEYSVSGDMMHLIEGHSRVKVLQWSELGKQKQDQMRAQFNRHVAHQAQKLNVCYRLMPPLSFRPNLEISGNLFQA</sequence>
<dbReference type="Proteomes" id="UP000027265">
    <property type="component" value="Unassembled WGS sequence"/>
</dbReference>